<feature type="domain" description="DUF6351" evidence="1">
    <location>
        <begin position="6"/>
        <end position="128"/>
    </location>
</feature>
<reference evidence="3" key="1">
    <citation type="journal article" date="2019" name="Int. J. Syst. Evol. Microbiol.">
        <title>The Global Catalogue of Microorganisms (GCM) 10K type strain sequencing project: providing services to taxonomists for standard genome sequencing and annotation.</title>
        <authorList>
            <consortium name="The Broad Institute Genomics Platform"/>
            <consortium name="The Broad Institute Genome Sequencing Center for Infectious Disease"/>
            <person name="Wu L."/>
            <person name="Ma J."/>
        </authorList>
    </citation>
    <scope>NUCLEOTIDE SEQUENCE [LARGE SCALE GENOMIC DNA]</scope>
    <source>
        <strain evidence="3">JCM 17326</strain>
    </source>
</reference>
<dbReference type="EMBL" id="BAABDQ010000006">
    <property type="protein sequence ID" value="GAA3552557.1"/>
    <property type="molecule type" value="Genomic_DNA"/>
</dbReference>
<keyword evidence="3" id="KW-1185">Reference proteome</keyword>
<name>A0ABP6WJJ0_9ACTN</name>
<organism evidence="2 3">
    <name type="scientific">Nonomuraea rosea</name>
    <dbReference type="NCBI Taxonomy" id="638574"/>
    <lineage>
        <taxon>Bacteria</taxon>
        <taxon>Bacillati</taxon>
        <taxon>Actinomycetota</taxon>
        <taxon>Actinomycetes</taxon>
        <taxon>Streptosporangiales</taxon>
        <taxon>Streptosporangiaceae</taxon>
        <taxon>Nonomuraea</taxon>
    </lineage>
</organism>
<gene>
    <name evidence="2" type="ORF">GCM10022419_036130</name>
</gene>
<protein>
    <recommendedName>
        <fullName evidence="1">DUF6351 domain-containing protein</fullName>
    </recommendedName>
</protein>
<accession>A0ABP6WJJ0</accession>
<dbReference type="Pfam" id="PF19878">
    <property type="entry name" value="DUF6351"/>
    <property type="match status" value="1"/>
</dbReference>
<sequence>MTVHSTSMDAWITGVNADTSGRSLRNKVLRHKPADLTDACWTPETPQRKISQALSADNPGECGALFPAFATPRLVAGAPLADNVVKCRLKHPDSKDYDVEFTPAELTRLRNVFPDGVCDWSATGVEQRPLRGAWLAFD</sequence>
<comment type="caution">
    <text evidence="2">The sequence shown here is derived from an EMBL/GenBank/DDBJ whole genome shotgun (WGS) entry which is preliminary data.</text>
</comment>
<proteinExistence type="predicted"/>
<dbReference type="InterPro" id="IPR045556">
    <property type="entry name" value="DUF6351"/>
</dbReference>
<evidence type="ECO:0000259" key="1">
    <source>
        <dbReference type="Pfam" id="PF19878"/>
    </source>
</evidence>
<evidence type="ECO:0000313" key="3">
    <source>
        <dbReference type="Proteomes" id="UP001500630"/>
    </source>
</evidence>
<evidence type="ECO:0000313" key="2">
    <source>
        <dbReference type="EMBL" id="GAA3552557.1"/>
    </source>
</evidence>
<dbReference type="Proteomes" id="UP001500630">
    <property type="component" value="Unassembled WGS sequence"/>
</dbReference>